<proteinExistence type="predicted"/>
<gene>
    <name evidence="1" type="ORF">EZS28_007945</name>
</gene>
<organism evidence="1 2">
    <name type="scientific">Streblomastix strix</name>
    <dbReference type="NCBI Taxonomy" id="222440"/>
    <lineage>
        <taxon>Eukaryota</taxon>
        <taxon>Metamonada</taxon>
        <taxon>Preaxostyla</taxon>
        <taxon>Oxymonadida</taxon>
        <taxon>Streblomastigidae</taxon>
        <taxon>Streblomastix</taxon>
    </lineage>
</organism>
<evidence type="ECO:0000313" key="1">
    <source>
        <dbReference type="EMBL" id="KAA6396531.1"/>
    </source>
</evidence>
<comment type="caution">
    <text evidence="1">The sequence shown here is derived from an EMBL/GenBank/DDBJ whole genome shotgun (WGS) entry which is preliminary data.</text>
</comment>
<name>A0A5J4WNN1_9EUKA</name>
<protein>
    <submittedName>
        <fullName evidence="1">Uncharacterized protein</fullName>
    </submittedName>
</protein>
<dbReference type="EMBL" id="SNRW01001403">
    <property type="protein sequence ID" value="KAA6396531.1"/>
    <property type="molecule type" value="Genomic_DNA"/>
</dbReference>
<dbReference type="Proteomes" id="UP000324800">
    <property type="component" value="Unassembled WGS sequence"/>
</dbReference>
<dbReference type="AlphaFoldDB" id="A0A5J4WNN1"/>
<sequence>MQDSTSSSADSLQKIPVVRHVQAYISLLCIRVGAQLCQFCSKAIRDEWPFYLDITLPFRLDRTRAVFDGIRLLHTLYGPFQSIQQNILYVLDASIPTNAITQSPTFNLASGGQFLIKQPLENSPVVAYDAVNVVLSPQTINYGYEPLDAKKLYRSNYELKSSFVIAFGTGCSNTQVWSPIGTGCGNSPIVLAKVATGIDAASLPVPLVIYIYAYNVTNGPT</sequence>
<accession>A0A5J4WNN1</accession>
<reference evidence="1 2" key="1">
    <citation type="submission" date="2019-03" db="EMBL/GenBank/DDBJ databases">
        <title>Single cell metagenomics reveals metabolic interactions within the superorganism composed of flagellate Streblomastix strix and complex community of Bacteroidetes bacteria on its surface.</title>
        <authorList>
            <person name="Treitli S.C."/>
            <person name="Kolisko M."/>
            <person name="Husnik F."/>
            <person name="Keeling P."/>
            <person name="Hampl V."/>
        </authorList>
    </citation>
    <scope>NUCLEOTIDE SEQUENCE [LARGE SCALE GENOMIC DNA]</scope>
    <source>
        <strain evidence="1">ST1C</strain>
    </source>
</reference>
<evidence type="ECO:0000313" key="2">
    <source>
        <dbReference type="Proteomes" id="UP000324800"/>
    </source>
</evidence>